<feature type="domain" description="RNA polymerase sigma-70 region 2" evidence="5">
    <location>
        <begin position="26"/>
        <end position="93"/>
    </location>
</feature>
<keyword evidence="2" id="KW-0731">Sigma factor</keyword>
<dbReference type="NCBIfam" id="TIGR02937">
    <property type="entry name" value="sigma70-ECF"/>
    <property type="match status" value="1"/>
</dbReference>
<evidence type="ECO:0000259" key="5">
    <source>
        <dbReference type="Pfam" id="PF04542"/>
    </source>
</evidence>
<name>A0A4Z0D994_9FIRM</name>
<evidence type="ECO:0000256" key="1">
    <source>
        <dbReference type="ARBA" id="ARBA00023015"/>
    </source>
</evidence>
<feature type="domain" description="RNA polymerase sigma factor 70 region 4 type 2" evidence="6">
    <location>
        <begin position="131"/>
        <end position="182"/>
    </location>
</feature>
<dbReference type="AlphaFoldDB" id="A0A4Z0D994"/>
<dbReference type="Proteomes" id="UP000298381">
    <property type="component" value="Unassembled WGS sequence"/>
</dbReference>
<protein>
    <submittedName>
        <fullName evidence="7">Sigma-70 family RNA polymerase sigma factor</fullName>
    </submittedName>
</protein>
<organism evidence="7 8">
    <name type="scientific">Soehngenia longivitae</name>
    <dbReference type="NCBI Taxonomy" id="2562294"/>
    <lineage>
        <taxon>Bacteria</taxon>
        <taxon>Bacillati</taxon>
        <taxon>Bacillota</taxon>
        <taxon>Tissierellia</taxon>
        <taxon>Tissierellales</taxon>
        <taxon>Tissierellaceae</taxon>
        <taxon>Soehngenia</taxon>
    </lineage>
</organism>
<dbReference type="GO" id="GO:0006352">
    <property type="term" value="P:DNA-templated transcription initiation"/>
    <property type="evidence" value="ECO:0007669"/>
    <property type="project" value="InterPro"/>
</dbReference>
<evidence type="ECO:0000256" key="2">
    <source>
        <dbReference type="ARBA" id="ARBA00023082"/>
    </source>
</evidence>
<reference evidence="7 8" key="1">
    <citation type="submission" date="2019-03" db="EMBL/GenBank/DDBJ databases">
        <title>Draft genome sequence data and analysis of a Fermenting Bacterium, Soehngenia longevitae strain 1933PT, isolated from petroleum reservoir in Azerbaijan.</title>
        <authorList>
            <person name="Grouzdev D.S."/>
            <person name="Bidzhieva S.K."/>
            <person name="Sokolova D.S."/>
            <person name="Tourova T.P."/>
            <person name="Poltaraus A.B."/>
            <person name="Nazina T.N."/>
        </authorList>
    </citation>
    <scope>NUCLEOTIDE SEQUENCE [LARGE SCALE GENOMIC DNA]</scope>
    <source>
        <strain evidence="7 8">1933P</strain>
    </source>
</reference>
<proteinExistence type="predicted"/>
<dbReference type="InterPro" id="IPR007627">
    <property type="entry name" value="RNA_pol_sigma70_r2"/>
</dbReference>
<dbReference type="Pfam" id="PF04542">
    <property type="entry name" value="Sigma70_r2"/>
    <property type="match status" value="1"/>
</dbReference>
<evidence type="ECO:0000256" key="4">
    <source>
        <dbReference type="ARBA" id="ARBA00023163"/>
    </source>
</evidence>
<keyword evidence="3" id="KW-0238">DNA-binding</keyword>
<sequence length="191" mass="23138">MEQMMEEIKRLYEESIKGDDKSKYELVERFYPLIISSIKKYYNNYSEFEDLVEDGKLIVLECIKDFDVSKNVHFSGFVKTRLRFFYLNKLNSKKDIISLNQKNEEDTEMIDLLESEVNLEEEVINKDFSKRIQDLFINLSLKEREVIIEFYYLGLTVEEISKLHNISYRTVLELKRRAHKKLREQMERYDD</sequence>
<evidence type="ECO:0000259" key="6">
    <source>
        <dbReference type="Pfam" id="PF08281"/>
    </source>
</evidence>
<dbReference type="OrthoDB" id="1707347at2"/>
<dbReference type="InterPro" id="IPR013249">
    <property type="entry name" value="RNA_pol_sigma70_r4_t2"/>
</dbReference>
<dbReference type="EMBL" id="SRIB01000002">
    <property type="protein sequence ID" value="TFZ41469.1"/>
    <property type="molecule type" value="Genomic_DNA"/>
</dbReference>
<dbReference type="InterPro" id="IPR013325">
    <property type="entry name" value="RNA_pol_sigma_r2"/>
</dbReference>
<comment type="caution">
    <text evidence="7">The sequence shown here is derived from an EMBL/GenBank/DDBJ whole genome shotgun (WGS) entry which is preliminary data.</text>
</comment>
<dbReference type="SUPFAM" id="SSF88659">
    <property type="entry name" value="Sigma3 and sigma4 domains of RNA polymerase sigma factors"/>
    <property type="match status" value="1"/>
</dbReference>
<gene>
    <name evidence="7" type="ORF">E4100_02500</name>
</gene>
<evidence type="ECO:0000313" key="8">
    <source>
        <dbReference type="Proteomes" id="UP000298381"/>
    </source>
</evidence>
<dbReference type="InterPro" id="IPR014284">
    <property type="entry name" value="RNA_pol_sigma-70_dom"/>
</dbReference>
<dbReference type="GO" id="GO:0016987">
    <property type="term" value="F:sigma factor activity"/>
    <property type="evidence" value="ECO:0007669"/>
    <property type="project" value="UniProtKB-KW"/>
</dbReference>
<dbReference type="PANTHER" id="PTHR30385">
    <property type="entry name" value="SIGMA FACTOR F FLAGELLAR"/>
    <property type="match status" value="1"/>
</dbReference>
<dbReference type="GO" id="GO:0003677">
    <property type="term" value="F:DNA binding"/>
    <property type="evidence" value="ECO:0007669"/>
    <property type="project" value="UniProtKB-KW"/>
</dbReference>
<evidence type="ECO:0000256" key="3">
    <source>
        <dbReference type="ARBA" id="ARBA00023125"/>
    </source>
</evidence>
<evidence type="ECO:0000313" key="7">
    <source>
        <dbReference type="EMBL" id="TFZ41469.1"/>
    </source>
</evidence>
<dbReference type="Gene3D" id="1.20.120.1810">
    <property type="match status" value="1"/>
</dbReference>
<keyword evidence="1" id="KW-0805">Transcription regulation</keyword>
<keyword evidence="8" id="KW-1185">Reference proteome</keyword>
<dbReference type="InterPro" id="IPR000943">
    <property type="entry name" value="RNA_pol_sigma70"/>
</dbReference>
<dbReference type="SUPFAM" id="SSF88946">
    <property type="entry name" value="Sigma2 domain of RNA polymerase sigma factors"/>
    <property type="match status" value="1"/>
</dbReference>
<dbReference type="InterPro" id="IPR013324">
    <property type="entry name" value="RNA_pol_sigma_r3/r4-like"/>
</dbReference>
<accession>A0A4Z0D994</accession>
<dbReference type="Pfam" id="PF08281">
    <property type="entry name" value="Sigma70_r4_2"/>
    <property type="match status" value="1"/>
</dbReference>
<keyword evidence="4" id="KW-0804">Transcription</keyword>
<dbReference type="PRINTS" id="PR00046">
    <property type="entry name" value="SIGMA70FCT"/>
</dbReference>
<dbReference type="Gene3D" id="1.20.140.160">
    <property type="match status" value="1"/>
</dbReference>